<name>A0ACB7Y0R8_9ERIC</name>
<evidence type="ECO:0000313" key="1">
    <source>
        <dbReference type="EMBL" id="KAH7847039.1"/>
    </source>
</evidence>
<gene>
    <name evidence="1" type="ORF">Vadar_021179</name>
</gene>
<organism evidence="1 2">
    <name type="scientific">Vaccinium darrowii</name>
    <dbReference type="NCBI Taxonomy" id="229202"/>
    <lineage>
        <taxon>Eukaryota</taxon>
        <taxon>Viridiplantae</taxon>
        <taxon>Streptophyta</taxon>
        <taxon>Embryophyta</taxon>
        <taxon>Tracheophyta</taxon>
        <taxon>Spermatophyta</taxon>
        <taxon>Magnoliopsida</taxon>
        <taxon>eudicotyledons</taxon>
        <taxon>Gunneridae</taxon>
        <taxon>Pentapetalae</taxon>
        <taxon>asterids</taxon>
        <taxon>Ericales</taxon>
        <taxon>Ericaceae</taxon>
        <taxon>Vaccinioideae</taxon>
        <taxon>Vaccinieae</taxon>
        <taxon>Vaccinium</taxon>
    </lineage>
</organism>
<accession>A0ACB7Y0R8</accession>
<dbReference type="Proteomes" id="UP000828048">
    <property type="component" value="Chromosome 5"/>
</dbReference>
<keyword evidence="2" id="KW-1185">Reference proteome</keyword>
<dbReference type="EMBL" id="CM037155">
    <property type="protein sequence ID" value="KAH7847039.1"/>
    <property type="molecule type" value="Genomic_DNA"/>
</dbReference>
<protein>
    <submittedName>
        <fullName evidence="1">Uncharacterized protein</fullName>
    </submittedName>
</protein>
<reference evidence="1 2" key="1">
    <citation type="journal article" date="2021" name="Hortic Res">
        <title>High-quality reference genome and annotation aids understanding of berry development for evergreen blueberry (Vaccinium darrowii).</title>
        <authorList>
            <person name="Yu J."/>
            <person name="Hulse-Kemp A.M."/>
            <person name="Babiker E."/>
            <person name="Staton M."/>
        </authorList>
    </citation>
    <scope>NUCLEOTIDE SEQUENCE [LARGE SCALE GENOMIC DNA]</scope>
    <source>
        <strain evidence="2">cv. NJ 8807/NJ 8810</strain>
        <tissue evidence="1">Young leaf</tissue>
    </source>
</reference>
<sequence length="256" mass="29190">MKGGTSQACAACKYQRRRCYSECPLAPYFPGNQPKTFRNSHRLYGVSNIMKILRRMETQEQRDEAMRSVIYESDMRERFPVHGCCGIIRHLYCPLMQAVEELQHVRAQLAMCADGCHNQIVDPGYFSPQPEQFGMNLPGDVLVGLHVTSENNRVYVESNSDTLNHHTIQYPNYNSVAIQTQLFPYQSFPAQQETEVDYDDIPIDTLADDRQSYIESKEECESSCESSGKNITQSLEHTSKNHLKSAAACFKLTNIE</sequence>
<evidence type="ECO:0000313" key="2">
    <source>
        <dbReference type="Proteomes" id="UP000828048"/>
    </source>
</evidence>
<proteinExistence type="predicted"/>
<comment type="caution">
    <text evidence="1">The sequence shown here is derived from an EMBL/GenBank/DDBJ whole genome shotgun (WGS) entry which is preliminary data.</text>
</comment>